<dbReference type="RefSeq" id="WP_083625958.1">
    <property type="nucleotide sequence ID" value="NZ_LR734882.1"/>
</dbReference>
<sequence length="206" mass="23836">MEINIDSTILSVKSEKPFLTSSELQQFMEWLQSNETVLEAAKYLGDYEKLIIQNTIQSLKQSHPDLFLTSQREEKITGDISFYLHLIRDSLVLSDKTALDEALKPNILDTLSLSPNCLIESLNVIKNNIFLKENAKQEILEYIDYAIQKIIEKDKSKNLEDENDQVPFWKKIIEIGTTVSQAEWEKLPKDFSKNFEHYLYGVAKDS</sequence>
<dbReference type="GO" id="GO:0030089">
    <property type="term" value="C:phycobilisome"/>
    <property type="evidence" value="ECO:0007669"/>
    <property type="project" value="InterPro"/>
</dbReference>
<evidence type="ECO:0000313" key="4">
    <source>
        <dbReference type="EMBL" id="VXD24507.1"/>
    </source>
</evidence>
<name>A0A7Z9E4M8_9CYAN</name>
<gene>
    <name evidence="4" type="ORF">PL8927_820085</name>
</gene>
<accession>A0A7Z9E4M8</accession>
<evidence type="ECO:0000256" key="1">
    <source>
        <dbReference type="ARBA" id="ARBA00008182"/>
    </source>
</evidence>
<keyword evidence="3" id="KW-0089">Bile pigment</keyword>
<dbReference type="AlphaFoldDB" id="A0A7Z9E4M8"/>
<organism evidence="4 5">
    <name type="scientific">Planktothrix serta PCC 8927</name>
    <dbReference type="NCBI Taxonomy" id="671068"/>
    <lineage>
        <taxon>Bacteria</taxon>
        <taxon>Bacillati</taxon>
        <taxon>Cyanobacteriota</taxon>
        <taxon>Cyanophyceae</taxon>
        <taxon>Oscillatoriophycideae</taxon>
        <taxon>Oscillatoriales</taxon>
        <taxon>Microcoleaceae</taxon>
        <taxon>Planktothrix</taxon>
    </lineage>
</organism>
<dbReference type="InterPro" id="IPR038719">
    <property type="entry name" value="Phycobilisome_asu/bsu_sf"/>
</dbReference>
<dbReference type="GO" id="GO:0015979">
    <property type="term" value="P:photosynthesis"/>
    <property type="evidence" value="ECO:0007669"/>
    <property type="project" value="InterPro"/>
</dbReference>
<proteinExistence type="inferred from homology"/>
<dbReference type="EMBL" id="CZCU02000160">
    <property type="protein sequence ID" value="VXD24507.1"/>
    <property type="molecule type" value="Genomic_DNA"/>
</dbReference>
<evidence type="ECO:0000256" key="3">
    <source>
        <dbReference type="ARBA" id="ARBA00023307"/>
    </source>
</evidence>
<dbReference type="Gene3D" id="1.10.490.20">
    <property type="entry name" value="Phycocyanins"/>
    <property type="match status" value="1"/>
</dbReference>
<dbReference type="Pfam" id="PF00502">
    <property type="entry name" value="Phycobilisome"/>
    <property type="match status" value="1"/>
</dbReference>
<dbReference type="InterPro" id="IPR012128">
    <property type="entry name" value="Phycobilisome_asu/bsu"/>
</dbReference>
<dbReference type="InterPro" id="IPR009050">
    <property type="entry name" value="Globin-like_sf"/>
</dbReference>
<keyword evidence="2" id="KW-0157">Chromophore</keyword>
<dbReference type="Proteomes" id="UP000184550">
    <property type="component" value="Unassembled WGS sequence"/>
</dbReference>
<evidence type="ECO:0000313" key="5">
    <source>
        <dbReference type="Proteomes" id="UP000184550"/>
    </source>
</evidence>
<evidence type="ECO:0000256" key="2">
    <source>
        <dbReference type="ARBA" id="ARBA00022991"/>
    </source>
</evidence>
<protein>
    <submittedName>
        <fullName evidence="4">Uncharacterized protein</fullName>
    </submittedName>
</protein>
<dbReference type="OrthoDB" id="462675at2"/>
<comment type="caution">
    <text evidence="4">The sequence shown here is derived from an EMBL/GenBank/DDBJ whole genome shotgun (WGS) entry which is preliminary data.</text>
</comment>
<reference evidence="4" key="1">
    <citation type="submission" date="2019-10" db="EMBL/GenBank/DDBJ databases">
        <authorList>
            <consortium name="Genoscope - CEA"/>
            <person name="William W."/>
        </authorList>
    </citation>
    <scope>NUCLEOTIDE SEQUENCE [LARGE SCALE GENOMIC DNA]</scope>
    <source>
        <strain evidence="4">BBR_PRJEB10992</strain>
    </source>
</reference>
<dbReference type="SUPFAM" id="SSF46458">
    <property type="entry name" value="Globin-like"/>
    <property type="match status" value="1"/>
</dbReference>
<keyword evidence="5" id="KW-1185">Reference proteome</keyword>
<comment type="similarity">
    <text evidence="1">Belongs to the phycobiliprotein family.</text>
</comment>